<evidence type="ECO:0000256" key="15">
    <source>
        <dbReference type="ARBA" id="ARBA00022990"/>
    </source>
</evidence>
<keyword evidence="9 25" id="KW-0228">DNA excision</keyword>
<dbReference type="FunFam" id="1.10.150.20:FF:000011">
    <property type="entry name" value="exonuclease 1"/>
    <property type="match status" value="1"/>
</dbReference>
<evidence type="ECO:0000256" key="10">
    <source>
        <dbReference type="ARBA" id="ARBA00022801"/>
    </source>
</evidence>
<evidence type="ECO:0000256" key="1">
    <source>
        <dbReference type="ARBA" id="ARBA00004123"/>
    </source>
</evidence>
<keyword evidence="17 25" id="KW-0234">DNA repair</keyword>
<accession>A0AA36GCP4</accession>
<evidence type="ECO:0000256" key="24">
    <source>
        <dbReference type="RuleBase" id="RU003616"/>
    </source>
</evidence>
<protein>
    <recommendedName>
        <fullName evidence="3 25">Exonuclease 1</fullName>
        <ecNumber evidence="25">3.1.-.-</ecNumber>
    </recommendedName>
</protein>
<keyword evidence="29" id="KW-1185">Reference proteome</keyword>
<feature type="compositionally biased region" description="Low complexity" evidence="26">
    <location>
        <begin position="585"/>
        <end position="598"/>
    </location>
</feature>
<evidence type="ECO:0000256" key="2">
    <source>
        <dbReference type="ARBA" id="ARBA00010563"/>
    </source>
</evidence>
<evidence type="ECO:0000256" key="18">
    <source>
        <dbReference type="ARBA" id="ARBA00023242"/>
    </source>
</evidence>
<evidence type="ECO:0000256" key="22">
    <source>
        <dbReference type="PROSITE-ProRule" id="PRU00285"/>
    </source>
</evidence>
<comment type="function">
    <text evidence="20">5'-&gt;3' double-stranded DNA exonuclease which may also possess a cryptic 3'-&gt;5' double-stranded DNA exonuclease activity. Functions in DNA mismatch repair (MMR) to excise mismatch-containing DNA tracts directed by strand breaks located either 5' or 3' to the mismatch. Also exhibits endonuclease activity against 5'-overhanging flap structures similar to those generated by displacement synthesis when DNA polymerase encounters the 5'-end of a downstream Okazaki fragment. Required for somatic hypermutation (SHM) and class switch recombination (CSR) of immunoglobulin genes. Essential for male and female meiosis.</text>
</comment>
<dbReference type="PANTHER" id="PTHR11081:SF8">
    <property type="entry name" value="EXONUCLEASE 1"/>
    <property type="match status" value="1"/>
</dbReference>
<keyword evidence="15" id="KW-0007">Acetylation</keyword>
<dbReference type="GO" id="GO:0006310">
    <property type="term" value="P:DNA recombination"/>
    <property type="evidence" value="ECO:0007669"/>
    <property type="project" value="TreeGrafter"/>
</dbReference>
<keyword evidence="4" id="KW-0597">Phosphoprotein</keyword>
<dbReference type="Pfam" id="PF00011">
    <property type="entry name" value="HSP20"/>
    <property type="match status" value="1"/>
</dbReference>
<dbReference type="PANTHER" id="PTHR11081">
    <property type="entry name" value="FLAP ENDONUCLEASE FAMILY MEMBER"/>
    <property type="match status" value="1"/>
</dbReference>
<dbReference type="Pfam" id="PF00752">
    <property type="entry name" value="XPG_N"/>
    <property type="match status" value="1"/>
</dbReference>
<evidence type="ECO:0000256" key="9">
    <source>
        <dbReference type="ARBA" id="ARBA00022769"/>
    </source>
</evidence>
<dbReference type="AlphaFoldDB" id="A0AA36GCP4"/>
<feature type="region of interest" description="Disordered" evidence="26">
    <location>
        <begin position="569"/>
        <end position="603"/>
    </location>
</feature>
<dbReference type="InterPro" id="IPR006085">
    <property type="entry name" value="XPG_DNA_repair_N"/>
</dbReference>
<dbReference type="PROSITE" id="PS01031">
    <property type="entry name" value="SHSP"/>
    <property type="match status" value="1"/>
</dbReference>
<dbReference type="GO" id="GO:0051321">
    <property type="term" value="P:meiotic cell cycle"/>
    <property type="evidence" value="ECO:0007669"/>
    <property type="project" value="UniProtKB-KW"/>
</dbReference>
<evidence type="ECO:0000256" key="20">
    <source>
        <dbReference type="ARBA" id="ARBA00057694"/>
    </source>
</evidence>
<comment type="cofactor">
    <cofactor evidence="25">
        <name>Mg(2+)</name>
        <dbReference type="ChEBI" id="CHEBI:18420"/>
    </cofactor>
    <text evidence="25">Binds 2 magnesium ions per subunit. They probably participate in the reaction catalyzed by the enzyme. May bind an additional third magnesium ion after substrate binding.</text>
</comment>
<dbReference type="CDD" id="cd06526">
    <property type="entry name" value="metazoan_ACD"/>
    <property type="match status" value="1"/>
</dbReference>
<keyword evidence="6 25" id="KW-0479">Metal-binding</keyword>
<dbReference type="InterPro" id="IPR006084">
    <property type="entry name" value="XPG/Rad2"/>
</dbReference>
<dbReference type="SMART" id="SM00484">
    <property type="entry name" value="XPGI"/>
    <property type="match status" value="1"/>
</dbReference>
<comment type="subcellular location">
    <subcellularLocation>
        <location evidence="1 25">Nucleus</location>
    </subcellularLocation>
</comment>
<evidence type="ECO:0000256" key="6">
    <source>
        <dbReference type="ARBA" id="ARBA00022723"/>
    </source>
</evidence>
<organism evidence="28 29">
    <name type="scientific">Mesorhabditis spiculigera</name>
    <dbReference type="NCBI Taxonomy" id="96644"/>
    <lineage>
        <taxon>Eukaryota</taxon>
        <taxon>Metazoa</taxon>
        <taxon>Ecdysozoa</taxon>
        <taxon>Nematoda</taxon>
        <taxon>Chromadorea</taxon>
        <taxon>Rhabditida</taxon>
        <taxon>Rhabditina</taxon>
        <taxon>Rhabditomorpha</taxon>
        <taxon>Rhabditoidea</taxon>
        <taxon>Rhabditidae</taxon>
        <taxon>Mesorhabditinae</taxon>
        <taxon>Mesorhabditis</taxon>
    </lineage>
</organism>
<dbReference type="SMART" id="SM00485">
    <property type="entry name" value="XPGN"/>
    <property type="match status" value="1"/>
</dbReference>
<keyword evidence="16 25" id="KW-0238">DNA-binding</keyword>
<evidence type="ECO:0000256" key="26">
    <source>
        <dbReference type="SAM" id="MobiDB-lite"/>
    </source>
</evidence>
<dbReference type="PRINTS" id="PR00853">
    <property type="entry name" value="XPGRADSUPER"/>
</dbReference>
<keyword evidence="8 25" id="KW-0227">DNA damage</keyword>
<comment type="similarity">
    <text evidence="2 25">Belongs to the XPG/RAD2 endonuclease family. EXO1 subfamily.</text>
</comment>
<dbReference type="Gene3D" id="2.60.40.790">
    <property type="match status" value="1"/>
</dbReference>
<dbReference type="SUPFAM" id="SSF47807">
    <property type="entry name" value="5' to 3' exonuclease, C-terminal subdomain"/>
    <property type="match status" value="1"/>
</dbReference>
<reference evidence="28" key="1">
    <citation type="submission" date="2023-06" db="EMBL/GenBank/DDBJ databases">
        <authorList>
            <person name="Delattre M."/>
        </authorList>
    </citation>
    <scope>NUCLEOTIDE SEQUENCE</scope>
    <source>
        <strain evidence="28">AF72</strain>
    </source>
</reference>
<keyword evidence="23" id="KW-0802">TPR repeat</keyword>
<dbReference type="EMBL" id="CATQJA010002707">
    <property type="protein sequence ID" value="CAJ0586220.1"/>
    <property type="molecule type" value="Genomic_DNA"/>
</dbReference>
<proteinExistence type="inferred from homology"/>
<feature type="domain" description="SHSP" evidence="27">
    <location>
        <begin position="639"/>
        <end position="747"/>
    </location>
</feature>
<evidence type="ECO:0000256" key="14">
    <source>
        <dbReference type="ARBA" id="ARBA00022881"/>
    </source>
</evidence>
<dbReference type="InterPro" id="IPR036279">
    <property type="entry name" value="5-3_exonuclease_C_sf"/>
</dbReference>
<dbReference type="GO" id="GO:0002376">
    <property type="term" value="P:immune system process"/>
    <property type="evidence" value="ECO:0007669"/>
    <property type="project" value="UniProtKB-KW"/>
</dbReference>
<keyword evidence="19" id="KW-0469">Meiosis</keyword>
<dbReference type="InterPro" id="IPR006086">
    <property type="entry name" value="XPG-I_dom"/>
</dbReference>
<keyword evidence="18 25" id="KW-0539">Nucleus</keyword>
<comment type="similarity">
    <text evidence="22 24">Belongs to the small heat shock protein (HSP20) family.</text>
</comment>
<keyword evidence="5 25" id="KW-0540">Nuclease</keyword>
<dbReference type="SUPFAM" id="SSF88723">
    <property type="entry name" value="PIN domain-like"/>
    <property type="match status" value="1"/>
</dbReference>
<dbReference type="InterPro" id="IPR008978">
    <property type="entry name" value="HSP20-like_chaperone"/>
</dbReference>
<evidence type="ECO:0000256" key="23">
    <source>
        <dbReference type="PROSITE-ProRule" id="PRU00339"/>
    </source>
</evidence>
<keyword evidence="12 25" id="KW-0460">Magnesium</keyword>
<evidence type="ECO:0000256" key="25">
    <source>
        <dbReference type="RuleBase" id="RU910737"/>
    </source>
</evidence>
<evidence type="ECO:0000256" key="13">
    <source>
        <dbReference type="ARBA" id="ARBA00022859"/>
    </source>
</evidence>
<evidence type="ECO:0000313" key="29">
    <source>
        <dbReference type="Proteomes" id="UP001177023"/>
    </source>
</evidence>
<keyword evidence="7" id="KW-0255">Endonuclease</keyword>
<keyword evidence="13" id="KW-0391">Immunity</keyword>
<dbReference type="GO" id="GO:0035312">
    <property type="term" value="F:5'-3' DNA exonuclease activity"/>
    <property type="evidence" value="ECO:0007669"/>
    <property type="project" value="UniProtKB-UniRule"/>
</dbReference>
<dbReference type="InterPro" id="IPR002068">
    <property type="entry name" value="A-crystallin/Hsp20_dom"/>
</dbReference>
<evidence type="ECO:0000313" key="28">
    <source>
        <dbReference type="EMBL" id="CAJ0586220.1"/>
    </source>
</evidence>
<evidence type="ECO:0000256" key="11">
    <source>
        <dbReference type="ARBA" id="ARBA00022839"/>
    </source>
</evidence>
<dbReference type="FunFam" id="3.40.50.1010:FF:000111">
    <property type="entry name" value="Exonuclease 1"/>
    <property type="match status" value="1"/>
</dbReference>
<dbReference type="SMART" id="SM00279">
    <property type="entry name" value="HhH2"/>
    <property type="match status" value="1"/>
</dbReference>
<dbReference type="GO" id="GO:0003677">
    <property type="term" value="F:DNA binding"/>
    <property type="evidence" value="ECO:0007669"/>
    <property type="project" value="UniProtKB-UniRule"/>
</dbReference>
<name>A0AA36GCP4_9BILA</name>
<evidence type="ECO:0000256" key="7">
    <source>
        <dbReference type="ARBA" id="ARBA00022759"/>
    </source>
</evidence>
<evidence type="ECO:0000256" key="12">
    <source>
        <dbReference type="ARBA" id="ARBA00022842"/>
    </source>
</evidence>
<evidence type="ECO:0000256" key="21">
    <source>
        <dbReference type="ARBA" id="ARBA00064664"/>
    </source>
</evidence>
<keyword evidence="11 25" id="KW-0269">Exonuclease</keyword>
<gene>
    <name evidence="28" type="ORF">MSPICULIGERA_LOCUS24227</name>
</gene>
<dbReference type="Proteomes" id="UP001177023">
    <property type="component" value="Unassembled WGS sequence"/>
</dbReference>
<dbReference type="PROSITE" id="PS50005">
    <property type="entry name" value="TPR"/>
    <property type="match status" value="1"/>
</dbReference>
<dbReference type="GO" id="GO:0006298">
    <property type="term" value="P:mismatch repair"/>
    <property type="evidence" value="ECO:0007669"/>
    <property type="project" value="TreeGrafter"/>
</dbReference>
<evidence type="ECO:0000256" key="8">
    <source>
        <dbReference type="ARBA" id="ARBA00022763"/>
    </source>
</evidence>
<evidence type="ECO:0000256" key="5">
    <source>
        <dbReference type="ARBA" id="ARBA00022722"/>
    </source>
</evidence>
<dbReference type="CDD" id="cd09857">
    <property type="entry name" value="PIN_EXO1"/>
    <property type="match status" value="1"/>
</dbReference>
<dbReference type="SUPFAM" id="SSF49764">
    <property type="entry name" value="HSP20-like chaperones"/>
    <property type="match status" value="1"/>
</dbReference>
<keyword evidence="10 25" id="KW-0378">Hydrolase</keyword>
<sequence>MGIGGLLPFVKPACKEGHISEIAGKSVAIDASCLLHRGLFGCMDKVATGVDTNFFIYYVRGFIEELLKQKCHVVMVFDGRRLPAKREVNDQRREQRERYLAQGHALMKEGKQDEASENFKRATHITKEMVDDCIRSFRKMRNVDVVVSPYESDAQLAFLSLEGIVDYVITQDSDLIVFGCHKIIFKWTHAAAGSCVFYDRSKLENCFQTNFKFTFEKFRRLCILSGCDYLQAGLPGVGLSKAQVCLAKTGNAELRQMLRRVPFTLRMPKLRVTNEFIEDFIQAENTFLHQVVFDPRARKQRPLTPYPESEKENIDPLTGRLPSFEYAGVILPPEFATQLALGNSQRDDGSFEENFELTAKIPAWSIWSPDYEAQAQLFDDGISLEKSVHEPSTPGSSKHALNVSVTSTESCSTSVIRVATKRVSQRVKNEPPGDWCVQDMLRMYSQPARINSGSPSSSQSPGAAFFSQPTASPNILASRKRAAQFYGTGDVGEPSVETLGDSSDDDVIVETTTVVSSSSMIAREKITSNPFKRVKHRHAPLSPSSAMSRPIKHTYRHFYEEKDGIVNQGTTSATTPTHEVNVPKSSTSTIPSQQTSSSAMNRRFPHFSPLTQMGRSNFFDEDFDRMVSTRPYWADTSMFSGHRLGEGLNDVIDNEVEFKFTIDVSQFEPEELKVNIIDNDLVIEARHEEKTDKFGQVMRSFTRKFRLPPTVKPEEVKSDLSRDGHLTVRYEKERLTGNVKKIPIQIQKP</sequence>
<evidence type="ECO:0000256" key="3">
    <source>
        <dbReference type="ARBA" id="ARBA00020324"/>
    </source>
</evidence>
<dbReference type="InterPro" id="IPR044752">
    <property type="entry name" value="PIN-like_EXO1"/>
</dbReference>
<feature type="compositionally biased region" description="Low complexity" evidence="26">
    <location>
        <begin position="452"/>
        <end position="468"/>
    </location>
</feature>
<dbReference type="InterPro" id="IPR029060">
    <property type="entry name" value="PIN-like_dom_sf"/>
</dbReference>
<evidence type="ECO:0000256" key="19">
    <source>
        <dbReference type="ARBA" id="ARBA00023254"/>
    </source>
</evidence>
<evidence type="ECO:0000256" key="16">
    <source>
        <dbReference type="ARBA" id="ARBA00023125"/>
    </source>
</evidence>
<feature type="compositionally biased region" description="Polar residues" evidence="26">
    <location>
        <begin position="569"/>
        <end position="578"/>
    </location>
</feature>
<evidence type="ECO:0000256" key="4">
    <source>
        <dbReference type="ARBA" id="ARBA00022553"/>
    </source>
</evidence>
<dbReference type="GO" id="GO:0005634">
    <property type="term" value="C:nucleus"/>
    <property type="evidence" value="ECO:0007669"/>
    <property type="project" value="UniProtKB-SubCell"/>
</dbReference>
<comment type="subunit">
    <text evidence="21">Interacts with the MLH1-PMS2 heterodimer via MLH1. Interacts with MSH3. Interacts with the MSH2-MSH6 heterodimer via MSH2, and this interaction may increase the processivity of the 5'-&gt;3' exonuclease activity. Interacts with PCNA, and this interaction may both stimulate the cryptic 3'-&gt;5' exonuclease activity and suppress the 5'-&gt;3' exonuclease activity. Interacts with WRN, and this interaction stimulates both the 5'-&gt;3' exonuclease activity and cleavage of 5'-overhanging flap structures. Interacts with RECQL/RECQ1, and this interaction stimulates cleavage of 5'-overhanging flap structures. Interacts with DNA helicase ZGRF1; the interaction is increased following DNA damage induction.</text>
</comment>
<dbReference type="Gene3D" id="3.40.50.1010">
    <property type="entry name" value="5'-nuclease"/>
    <property type="match status" value="1"/>
</dbReference>
<dbReference type="GO" id="GO:0017108">
    <property type="term" value="F:5'-flap endonuclease activity"/>
    <property type="evidence" value="ECO:0007669"/>
    <property type="project" value="TreeGrafter"/>
</dbReference>
<dbReference type="EC" id="3.1.-.-" evidence="25"/>
<dbReference type="Pfam" id="PF00867">
    <property type="entry name" value="XPG_I"/>
    <property type="match status" value="1"/>
</dbReference>
<dbReference type="InterPro" id="IPR008918">
    <property type="entry name" value="HhH2"/>
</dbReference>
<evidence type="ECO:0000256" key="17">
    <source>
        <dbReference type="ARBA" id="ARBA00023204"/>
    </source>
</evidence>
<keyword evidence="14 25" id="KW-0267">Excision nuclease</keyword>
<comment type="caution">
    <text evidence="28">The sequence shown here is derived from an EMBL/GenBank/DDBJ whole genome shotgun (WGS) entry which is preliminary data.</text>
</comment>
<feature type="repeat" description="TPR" evidence="23">
    <location>
        <begin position="96"/>
        <end position="129"/>
    </location>
</feature>
<evidence type="ECO:0000259" key="27">
    <source>
        <dbReference type="PROSITE" id="PS01031"/>
    </source>
</evidence>
<dbReference type="InterPro" id="IPR019734">
    <property type="entry name" value="TPR_rpt"/>
</dbReference>
<dbReference type="GO" id="GO:0046872">
    <property type="term" value="F:metal ion binding"/>
    <property type="evidence" value="ECO:0007669"/>
    <property type="project" value="UniProtKB-UniRule"/>
</dbReference>
<dbReference type="Gene3D" id="1.10.150.20">
    <property type="entry name" value="5' to 3' exonuclease, C-terminal subdomain"/>
    <property type="match status" value="1"/>
</dbReference>
<feature type="non-terminal residue" evidence="28">
    <location>
        <position position="1"/>
    </location>
</feature>
<feature type="region of interest" description="Disordered" evidence="26">
    <location>
        <begin position="448"/>
        <end position="469"/>
    </location>
</feature>